<dbReference type="AlphaFoldDB" id="A0A7W6AJ85"/>
<accession>A0A7W6AJ85</accession>
<comment type="caution">
    <text evidence="1">The sequence shown here is derived from an EMBL/GenBank/DDBJ whole genome shotgun (WGS) entry which is preliminary data.</text>
</comment>
<evidence type="ECO:0000313" key="2">
    <source>
        <dbReference type="Proteomes" id="UP000517759"/>
    </source>
</evidence>
<dbReference type="Proteomes" id="UP000517759">
    <property type="component" value="Unassembled WGS sequence"/>
</dbReference>
<dbReference type="InterPro" id="IPR031485">
    <property type="entry name" value="CBP_BcsS"/>
</dbReference>
<protein>
    <recommendedName>
        <fullName evidence="3">Cellulose biosynthesis protein BcsS</fullName>
    </recommendedName>
</protein>
<dbReference type="RefSeq" id="WP_246412920.1">
    <property type="nucleotide sequence ID" value="NZ_JACIDN010000003.1"/>
</dbReference>
<sequence length="224" mass="23874">MFPISALAQNSPVNVILFGSMDAGPSTFISSGFKAAPDRVDREGFAVLGVIGAGARLERGTTPTRSFIPTFVRTTSLTALLGGYQFFFDWGVIGLFVGPEGSFESVMGVAGFGPVETRIGARMQAEIWARPSEETLATATVVLGSARWDAYARISAGYRLFGAYLGPEAAAYADRTGYGKWSAGLHATDFSFGDFNFRLSGGCSYESATKRFGPYMSVASWVSL</sequence>
<evidence type="ECO:0008006" key="3">
    <source>
        <dbReference type="Google" id="ProtNLM"/>
    </source>
</evidence>
<name>A0A7W6AJ85_9HYPH</name>
<dbReference type="Pfam" id="PF17036">
    <property type="entry name" value="CBP_BcsS"/>
    <property type="match status" value="1"/>
</dbReference>
<reference evidence="1 2" key="1">
    <citation type="submission" date="2020-08" db="EMBL/GenBank/DDBJ databases">
        <title>Genomic Encyclopedia of Type Strains, Phase IV (KMG-IV): sequencing the most valuable type-strain genomes for metagenomic binning, comparative biology and taxonomic classification.</title>
        <authorList>
            <person name="Goeker M."/>
        </authorList>
    </citation>
    <scope>NUCLEOTIDE SEQUENCE [LARGE SCALE GENOMIC DNA]</scope>
    <source>
        <strain evidence="1 2">DSM 24105</strain>
    </source>
</reference>
<gene>
    <name evidence="1" type="ORF">GGR33_001669</name>
</gene>
<proteinExistence type="predicted"/>
<dbReference type="EMBL" id="JACIDN010000003">
    <property type="protein sequence ID" value="MBB3902174.1"/>
    <property type="molecule type" value="Genomic_DNA"/>
</dbReference>
<organism evidence="1 2">
    <name type="scientific">Methylobacterium brachythecii</name>
    <dbReference type="NCBI Taxonomy" id="1176177"/>
    <lineage>
        <taxon>Bacteria</taxon>
        <taxon>Pseudomonadati</taxon>
        <taxon>Pseudomonadota</taxon>
        <taxon>Alphaproteobacteria</taxon>
        <taxon>Hyphomicrobiales</taxon>
        <taxon>Methylobacteriaceae</taxon>
        <taxon>Methylobacterium</taxon>
    </lineage>
</organism>
<evidence type="ECO:0000313" key="1">
    <source>
        <dbReference type="EMBL" id="MBB3902174.1"/>
    </source>
</evidence>